<dbReference type="InterPro" id="IPR029058">
    <property type="entry name" value="AB_hydrolase_fold"/>
</dbReference>
<proteinExistence type="predicted"/>
<gene>
    <name evidence="3" type="ORF">JOF36_001870</name>
</gene>
<dbReference type="SUPFAM" id="SSF53474">
    <property type="entry name" value="alpha/beta-Hydrolases"/>
    <property type="match status" value="1"/>
</dbReference>
<keyword evidence="1 3" id="KW-0378">Hydrolase</keyword>
<dbReference type="EC" id="3.8.1.3" evidence="3"/>
<accession>A0ABS4VRJ8</accession>
<organism evidence="3 4">
    <name type="scientific">Pseudonocardia parietis</name>
    <dbReference type="NCBI Taxonomy" id="570936"/>
    <lineage>
        <taxon>Bacteria</taxon>
        <taxon>Bacillati</taxon>
        <taxon>Actinomycetota</taxon>
        <taxon>Actinomycetes</taxon>
        <taxon>Pseudonocardiales</taxon>
        <taxon>Pseudonocardiaceae</taxon>
        <taxon>Pseudonocardia</taxon>
    </lineage>
</organism>
<feature type="domain" description="AB hydrolase-1" evidence="2">
    <location>
        <begin position="35"/>
        <end position="281"/>
    </location>
</feature>
<sequence length="302" mass="33375">MPGTHEEDFVFAGFTHHEIAVPDVRINCMVGGTGPPLLLLHGYPQCLEQWAGAAESLAGDFTVVVSDLRGYGRSTKPHDDGETYSFRNMSNDQLLVMSELGFRNFAVAGHDRGGRVAHRMALDAPERITALIPCDVVPTWAMYHDVDRARAAQYWQWYFLPLPEPFPERLIGADPDYYFENCLVANGGVSLEDGYGAEQLAAYRRAWRDPAMIHASCADYRAGATIDLEHDAADLDVRLTCPTFPIWGADGLLKGLFDIEAEWAGRCQNVRGSTVSGGHFFPEQSPRDTARVIREVLAEVSG</sequence>
<dbReference type="GO" id="GO:0018785">
    <property type="term" value="F:haloacetate dehalogenase activity"/>
    <property type="evidence" value="ECO:0007669"/>
    <property type="project" value="UniProtKB-EC"/>
</dbReference>
<dbReference type="PRINTS" id="PR00111">
    <property type="entry name" value="ABHYDROLASE"/>
</dbReference>
<dbReference type="Proteomes" id="UP001519295">
    <property type="component" value="Unassembled WGS sequence"/>
</dbReference>
<keyword evidence="4" id="KW-1185">Reference proteome</keyword>
<dbReference type="EMBL" id="JAGINU010000001">
    <property type="protein sequence ID" value="MBP2366174.1"/>
    <property type="molecule type" value="Genomic_DNA"/>
</dbReference>
<dbReference type="InterPro" id="IPR000073">
    <property type="entry name" value="AB_hydrolase_1"/>
</dbReference>
<evidence type="ECO:0000259" key="2">
    <source>
        <dbReference type="Pfam" id="PF00561"/>
    </source>
</evidence>
<evidence type="ECO:0000313" key="4">
    <source>
        <dbReference type="Proteomes" id="UP001519295"/>
    </source>
</evidence>
<dbReference type="InterPro" id="IPR000639">
    <property type="entry name" value="Epox_hydrolase-like"/>
</dbReference>
<protein>
    <submittedName>
        <fullName evidence="3">Haloacetate dehalogenase</fullName>
        <ecNumber evidence="3">3.8.1.3</ecNumber>
    </submittedName>
</protein>
<name>A0ABS4VRJ8_9PSEU</name>
<dbReference type="PANTHER" id="PTHR43329">
    <property type="entry name" value="EPOXIDE HYDROLASE"/>
    <property type="match status" value="1"/>
</dbReference>
<dbReference type="Pfam" id="PF00561">
    <property type="entry name" value="Abhydrolase_1"/>
    <property type="match status" value="1"/>
</dbReference>
<dbReference type="Gene3D" id="3.40.50.1820">
    <property type="entry name" value="alpha/beta hydrolase"/>
    <property type="match status" value="1"/>
</dbReference>
<dbReference type="PRINTS" id="PR00412">
    <property type="entry name" value="EPOXHYDRLASE"/>
</dbReference>
<evidence type="ECO:0000313" key="3">
    <source>
        <dbReference type="EMBL" id="MBP2366174.1"/>
    </source>
</evidence>
<comment type="caution">
    <text evidence="3">The sequence shown here is derived from an EMBL/GenBank/DDBJ whole genome shotgun (WGS) entry which is preliminary data.</text>
</comment>
<reference evidence="3 4" key="1">
    <citation type="submission" date="2021-03" db="EMBL/GenBank/DDBJ databases">
        <title>Sequencing the genomes of 1000 actinobacteria strains.</title>
        <authorList>
            <person name="Klenk H.-P."/>
        </authorList>
    </citation>
    <scope>NUCLEOTIDE SEQUENCE [LARGE SCALE GENOMIC DNA]</scope>
    <source>
        <strain evidence="3 4">DSM 45256</strain>
    </source>
</reference>
<evidence type="ECO:0000256" key="1">
    <source>
        <dbReference type="ARBA" id="ARBA00022801"/>
    </source>
</evidence>
<dbReference type="RefSeq" id="WP_210026184.1">
    <property type="nucleotide sequence ID" value="NZ_JAGINU010000001.1"/>
</dbReference>